<keyword evidence="1" id="KW-0472">Membrane</keyword>
<organism evidence="2 3">
    <name type="scientific">Candidatus Veblenbacteria bacterium RIFOXYD1_FULL_43_11</name>
    <dbReference type="NCBI Taxonomy" id="1802429"/>
    <lineage>
        <taxon>Bacteria</taxon>
        <taxon>Candidatus Vebleniibacteriota</taxon>
    </lineage>
</organism>
<evidence type="ECO:0000313" key="3">
    <source>
        <dbReference type="Proteomes" id="UP000176772"/>
    </source>
</evidence>
<protein>
    <submittedName>
        <fullName evidence="2">Uncharacterized protein</fullName>
    </submittedName>
</protein>
<keyword evidence="1" id="KW-1133">Transmembrane helix</keyword>
<accession>A0A1G2Q872</accession>
<feature type="transmembrane region" description="Helical" evidence="1">
    <location>
        <begin position="46"/>
        <end position="67"/>
    </location>
</feature>
<feature type="transmembrane region" description="Helical" evidence="1">
    <location>
        <begin position="76"/>
        <end position="94"/>
    </location>
</feature>
<gene>
    <name evidence="2" type="ORF">A2588_01670</name>
</gene>
<sequence>MENSKKFHPTILFFLSGLLFFLLYIFKMISFGNLTLKEINSMQLGIAYNALLFSTILFIIAVFFLIWEVVTNRKTIIGLIILLLASLGYIAYLQGFDMASFTNRIFFPNFQ</sequence>
<dbReference type="AlphaFoldDB" id="A0A1G2Q872"/>
<reference evidence="2 3" key="1">
    <citation type="journal article" date="2016" name="Nat. Commun.">
        <title>Thousands of microbial genomes shed light on interconnected biogeochemical processes in an aquifer system.</title>
        <authorList>
            <person name="Anantharaman K."/>
            <person name="Brown C.T."/>
            <person name="Hug L.A."/>
            <person name="Sharon I."/>
            <person name="Castelle C.J."/>
            <person name="Probst A.J."/>
            <person name="Thomas B.C."/>
            <person name="Singh A."/>
            <person name="Wilkins M.J."/>
            <person name="Karaoz U."/>
            <person name="Brodie E.L."/>
            <person name="Williams K.H."/>
            <person name="Hubbard S.S."/>
            <person name="Banfield J.F."/>
        </authorList>
    </citation>
    <scope>NUCLEOTIDE SEQUENCE [LARGE SCALE GENOMIC DNA]</scope>
</reference>
<evidence type="ECO:0000313" key="2">
    <source>
        <dbReference type="EMBL" id="OHA56704.1"/>
    </source>
</evidence>
<keyword evidence="1" id="KW-0812">Transmembrane</keyword>
<evidence type="ECO:0000256" key="1">
    <source>
        <dbReference type="SAM" id="Phobius"/>
    </source>
</evidence>
<proteinExistence type="predicted"/>
<dbReference type="EMBL" id="MHTF01000031">
    <property type="protein sequence ID" value="OHA56704.1"/>
    <property type="molecule type" value="Genomic_DNA"/>
</dbReference>
<name>A0A1G2Q872_9BACT</name>
<comment type="caution">
    <text evidence="2">The sequence shown here is derived from an EMBL/GenBank/DDBJ whole genome shotgun (WGS) entry which is preliminary data.</text>
</comment>
<dbReference type="Proteomes" id="UP000176772">
    <property type="component" value="Unassembled WGS sequence"/>
</dbReference>
<feature type="transmembrane region" description="Helical" evidence="1">
    <location>
        <begin position="7"/>
        <end position="26"/>
    </location>
</feature>